<dbReference type="InterPro" id="IPR000719">
    <property type="entry name" value="Prot_kinase_dom"/>
</dbReference>
<dbReference type="VEuPathDB" id="TriTrypDB:LDHU3_27.2840"/>
<evidence type="ECO:0000259" key="8">
    <source>
        <dbReference type="PROSITE" id="PS50011"/>
    </source>
</evidence>
<dbReference type="VEuPathDB" id="TriTrypDB:LdBPK_271860.1"/>
<keyword evidence="3" id="KW-0808">Transferase</keyword>
<keyword evidence="6" id="KW-0067">ATP-binding</keyword>
<reference evidence="10" key="1">
    <citation type="submission" date="2019-02" db="EMBL/GenBank/DDBJ databases">
        <title>FDA dAtabase for Regulatory Grade micrObial Sequences (FDA-ARGOS): Supporting development and validation of Infectious Disease Dx tests.</title>
        <authorList>
            <person name="Duncan R."/>
            <person name="Fisher C."/>
            <person name="Tallon L."/>
            <person name="Sadzewicz L."/>
            <person name="Sengamalay N."/>
            <person name="Ott S."/>
            <person name="Godinez A."/>
            <person name="Nagaraj S."/>
            <person name="Vavikolanu K."/>
            <person name="Vyas G."/>
            <person name="Nadendla S."/>
            <person name="Aluvathingal J."/>
            <person name="Sichtig H."/>
        </authorList>
    </citation>
    <scope>NUCLEOTIDE SEQUENCE [LARGE SCALE GENOMIC DNA]</scope>
    <source>
        <strain evidence="10">FDAARGOS_360</strain>
    </source>
</reference>
<evidence type="ECO:0000256" key="2">
    <source>
        <dbReference type="ARBA" id="ARBA00022527"/>
    </source>
</evidence>
<sequence length="2256" mass="240772">MKKVLVLNGDSYVGRHVVRAFHQSYEYEVEITRTRTGERAATAVNAVMRATSSDWLWGQMKGLTRHAAPAAGAAQLPTSLPRAGLSAEERNTLPADIQFCVSSIVPKHNDNTEEFRKRLLANDVVIAVLQDDTYEAMCAIRILAGTHYDVEKTFVLVSSAVTWAYTLTSERARARAMRQWEREEERNAFLEELLDAEDEENDDGDALGEGAAAPAAGEDEAELRELVPDRVFTDDAYAQRVPHPRFQHWHSLEHLVKRSNTETLHTYVVFAGLPYGAGEGSDMLFGLLRSAWHHQVLPQYGAGVNEIPMIHVQDLASILYKVGSAYDVLGERYMFAVDQGHITQRQLLQAVQARFGGSVQPAVAVSPSVANATAVDLVRLDRLELPPPTSPQELFAAFGNKPCWGDGGALLTALVLSDIQAEPSTVLTMHAEDDWVALDGFLATLDVTCAQFRAAHADAFKPIRALITGPPLSGAETVAALLAQRCRAPCVSRENIVADYKAHVADVRAALRGLLMRRLQRRRARVQARLVRQAAEEKAAGRLAKEEQRRQRREERQQRGDTDDDSGGEEEPDEEGAATEGESEVGGAASGVVSGASLISIFLPTTTKSADSGSDDEEEVATQPQQQQQPLRPIALLDAQDEAAQAEMQEDRELLPPVPLSAAAGDAALPLLALPPFAARSRGRAFARDVDRQELRCIAALRQEYLLGLKVLALKVSAEGRLPRPPPTPAASEDNGGYNDEDGRGSTSGGSDEGSDEGSSQDSDEEGDEEVANDTNPLLAIDPADDSSAYLDCALAFMCRWRLRQSDCRCQGYILSDFPQTLAQAVLCFRANGAELEDAELRRQRALAPLLARSDDHAAEDSSDADGEDDGVLAPIDADFPLPDIANMEEEELLALERAHRRGRGPAGCNSAVGEVESMDDLTEGVAASGDTETVIEPVDESLFVDHVVALQADPAVLRATMDALQTNLVVAAEQQASSTSQSGAAPSAQGAAAIGSAEAALAALRASLHTTPYVAQLEWYMDHHTATSPPTQSLLSWLSAITTTPALGVQHARVIVPLSTSDDAADGEDADGVAVTTMEAPPTTRTAQMHFMPMPVLSTEEVKACWCAASEQKAQDGARAAGVGMDAHMVANRTCGDECGSALVDAKLPVALMRLAPLCWTGAAAPQSPLLLSQAPSPSAHTRCPRHSRATSRRTPPPAASLAALAQDLCARIAPVRREPTAAATTTATAAPAASTETDGVSDTSAKTAPPLLADAAAPAGQVDVATASETPADAALKEAAGSISDAAATVAAGEEERQTRLTACSEAEASQILHELASLRRLQIVESSPDTVEMLELPVETYLMKYVLPNLTPVMTDVVRMRPNDPVSTLADALFERRRRVTLYAADADTAGGGGVVSSSLLTGVTVPAPPPVFASPSSARLEYRDNAKDPLCVPFTCDMVVPVLNALLSNQQHGSTSTVAAAASGGLNGAVVPMMTEAVNSIDATGGDTRDVSALSSASAEIPGAGRDSSGKESQSIVVAKAVVRMREVLAAQGPPQMPQKAAVESVPSITATGTATAAGAPVSSLRPSSASLFADAAYNTACAVARVDVSGAVRPICRDVNYYTRVGRISQGVYGVVFRAVTTADYERQHRQQSRHRVTRPGSAASSAAAPPGHVRTYALKHIKKMWLEDSQVGLPPYLMREIDLLLRLQHPNIMGALELVLLDPTPQHAEEAAECDRALRRLRSTAEDTAGQNLAKKAKIDNAEEPLPQREEARPATQAQTKGEKGAAQDAAATRPLAAVGAASKAKDVFLVMDYCPYDLGSYMRRYATAAELYGDGDDCKSTHASAQVPYFHITPRNAHPQAAASYVARAKSIVYQILRAVAFLHDSRILHRDLKTSNVLLGEDGYVKVCDFGLGRLYREGQALTPTVVTLMYRAPELHFGVVDYSHKMDVWSVGCIFAELFLRRPLFHASTDSHHLLAVCEVLGIPTEESFPGLYHLPQTKTMMQSLPRWNRTSRLASLFQRGAVLPTVAHGDVPVAAEGALLPESGVDLLASVLQWNPRRRPSAAEALQHPFFKEEPLPCAPAELMRPMPWMDAAIAACNAAPSAALVPEDRRDQPGSRGSQGCPSTATHMAPSTTGRPSSASVPPAMQHVADIPSGVEATVAAVSSASEGATAASPLASASPDTFLGGSRSVFVSDTVGGGYQQAISTRDYSGSDGDLAEEDEEEQRLQLHTRRSTRDQVEDDDDSDAETERVGRQARFLANQDRDE</sequence>
<dbReference type="PROSITE" id="PS50011">
    <property type="entry name" value="PROTEIN_KINASE_DOM"/>
    <property type="match status" value="1"/>
</dbReference>
<dbReference type="VEuPathDB" id="TriTrypDB:LdCL_270025900"/>
<feature type="region of interest" description="Disordered" evidence="7">
    <location>
        <begin position="536"/>
        <end position="588"/>
    </location>
</feature>
<dbReference type="Proteomes" id="UP000318821">
    <property type="component" value="Unassembled WGS sequence"/>
</dbReference>
<feature type="compositionally biased region" description="Low complexity" evidence="7">
    <location>
        <begin position="1645"/>
        <end position="1655"/>
    </location>
</feature>
<dbReference type="Gene3D" id="1.10.510.10">
    <property type="entry name" value="Transferase(Phosphotransferase) domain 1"/>
    <property type="match status" value="1"/>
</dbReference>
<dbReference type="Gene3D" id="3.40.50.720">
    <property type="entry name" value="NAD(P)-binding Rossmann-like Domain"/>
    <property type="match status" value="1"/>
</dbReference>
<feature type="region of interest" description="Disordered" evidence="7">
    <location>
        <begin position="720"/>
        <end position="772"/>
    </location>
</feature>
<evidence type="ECO:0000256" key="1">
    <source>
        <dbReference type="ARBA" id="ARBA00006485"/>
    </source>
</evidence>
<dbReference type="InterPro" id="IPR007858">
    <property type="entry name" value="Dpy-30_motif"/>
</dbReference>
<keyword evidence="4" id="KW-0547">Nucleotide-binding</keyword>
<evidence type="ECO:0000256" key="3">
    <source>
        <dbReference type="ARBA" id="ARBA00022679"/>
    </source>
</evidence>
<feature type="compositionally biased region" description="Polar residues" evidence="7">
    <location>
        <begin position="2106"/>
        <end position="2131"/>
    </location>
</feature>
<dbReference type="GO" id="GO:0004674">
    <property type="term" value="F:protein serine/threonine kinase activity"/>
    <property type="evidence" value="ECO:0007669"/>
    <property type="project" value="UniProtKB-KW"/>
</dbReference>
<dbReference type="GO" id="GO:0007346">
    <property type="term" value="P:regulation of mitotic cell cycle"/>
    <property type="evidence" value="ECO:0007669"/>
    <property type="project" value="TreeGrafter"/>
</dbReference>
<dbReference type="VEuPathDB" id="TriTrypDB:LDHU3_27.2850"/>
<dbReference type="InterPro" id="IPR036291">
    <property type="entry name" value="NAD(P)-bd_dom_sf"/>
</dbReference>
<accession>A0A504XAE9</accession>
<feature type="compositionally biased region" description="Low complexity" evidence="7">
    <location>
        <begin position="1172"/>
        <end position="1181"/>
    </location>
</feature>
<dbReference type="VEuPathDB" id="TriTrypDB:LdCL_270025800"/>
<dbReference type="Gene3D" id="1.20.890.10">
    <property type="entry name" value="cAMP-dependent protein kinase regulatory subunit, dimerization-anchoring domain"/>
    <property type="match status" value="1"/>
</dbReference>
<dbReference type="InterPro" id="IPR011009">
    <property type="entry name" value="Kinase-like_dom_sf"/>
</dbReference>
<comment type="similarity">
    <text evidence="1">Belongs to the protein kinase superfamily. CMGC Ser/Thr protein kinase family. CDC2/CDKX subfamily.</text>
</comment>
<comment type="caution">
    <text evidence="9">The sequence shown here is derived from an EMBL/GenBank/DDBJ whole genome shotgun (WGS) entry which is preliminary data.</text>
</comment>
<dbReference type="SUPFAM" id="SSF56112">
    <property type="entry name" value="Protein kinase-like (PK-like)"/>
    <property type="match status" value="1"/>
</dbReference>
<feature type="compositionally biased region" description="Low complexity" evidence="7">
    <location>
        <begin position="623"/>
        <end position="632"/>
    </location>
</feature>
<feature type="region of interest" description="Disordered" evidence="7">
    <location>
        <begin position="2095"/>
        <end position="2136"/>
    </location>
</feature>
<feature type="region of interest" description="Disordered" evidence="7">
    <location>
        <begin position="1172"/>
        <end position="1200"/>
    </location>
</feature>
<dbReference type="PROSITE" id="PS00108">
    <property type="entry name" value="PROTEIN_KINASE_ST"/>
    <property type="match status" value="1"/>
</dbReference>
<dbReference type="InterPro" id="IPR047499">
    <property type="entry name" value="DD_AK7"/>
</dbReference>
<feature type="compositionally biased region" description="Basic and acidic residues" evidence="7">
    <location>
        <begin position="536"/>
        <end position="561"/>
    </location>
</feature>
<dbReference type="EMBL" id="RHLD01000016">
    <property type="protein sequence ID" value="TPP45996.1"/>
    <property type="molecule type" value="Genomic_DNA"/>
</dbReference>
<dbReference type="PANTHER" id="PTHR24056">
    <property type="entry name" value="CELL DIVISION PROTEIN KINASE"/>
    <property type="match status" value="1"/>
</dbReference>
<evidence type="ECO:0000256" key="4">
    <source>
        <dbReference type="ARBA" id="ARBA00022741"/>
    </source>
</evidence>
<keyword evidence="2" id="KW-0723">Serine/threonine-protein kinase</keyword>
<feature type="region of interest" description="Disordered" evidence="7">
    <location>
        <begin position="606"/>
        <end position="632"/>
    </location>
</feature>
<feature type="region of interest" description="Disordered" evidence="7">
    <location>
        <begin position="1632"/>
        <end position="1655"/>
    </location>
</feature>
<evidence type="ECO:0000256" key="6">
    <source>
        <dbReference type="ARBA" id="ARBA00022840"/>
    </source>
</evidence>
<evidence type="ECO:0000313" key="9">
    <source>
        <dbReference type="EMBL" id="TPP45996.1"/>
    </source>
</evidence>
<protein>
    <submittedName>
        <fullName evidence="9">Protein kinase domain family protein</fullName>
    </submittedName>
</protein>
<dbReference type="FunFam" id="1.10.510.10:FF:001063">
    <property type="entry name" value="Protein kinase-like protein"/>
    <property type="match status" value="1"/>
</dbReference>
<dbReference type="InterPro" id="IPR008271">
    <property type="entry name" value="Ser/Thr_kinase_AS"/>
</dbReference>
<feature type="region of interest" description="Disordered" evidence="7">
    <location>
        <begin position="199"/>
        <end position="220"/>
    </location>
</feature>
<feature type="region of interest" description="Disordered" evidence="7">
    <location>
        <begin position="1732"/>
        <end position="1775"/>
    </location>
</feature>
<feature type="compositionally biased region" description="Low complexity" evidence="7">
    <location>
        <begin position="1222"/>
        <end position="1239"/>
    </location>
</feature>
<evidence type="ECO:0000256" key="5">
    <source>
        <dbReference type="ARBA" id="ARBA00022777"/>
    </source>
</evidence>
<feature type="compositionally biased region" description="Acidic residues" evidence="7">
    <location>
        <begin position="861"/>
        <end position="871"/>
    </location>
</feature>
<gene>
    <name evidence="9" type="ORF">CGC20_32400</name>
</gene>
<keyword evidence="5 9" id="KW-0418">Kinase</keyword>
<dbReference type="SUPFAM" id="SSF51735">
    <property type="entry name" value="NAD(P)-binding Rossmann-fold domains"/>
    <property type="match status" value="1"/>
</dbReference>
<feature type="region of interest" description="Disordered" evidence="7">
    <location>
        <begin position="853"/>
        <end position="873"/>
    </location>
</feature>
<feature type="region of interest" description="Disordered" evidence="7">
    <location>
        <begin position="1222"/>
        <end position="1248"/>
    </location>
</feature>
<dbReference type="InterPro" id="IPR050108">
    <property type="entry name" value="CDK"/>
</dbReference>
<feature type="region of interest" description="Disordered" evidence="7">
    <location>
        <begin position="2194"/>
        <end position="2256"/>
    </location>
</feature>
<dbReference type="Pfam" id="PF05186">
    <property type="entry name" value="Dpy-30"/>
    <property type="match status" value="1"/>
</dbReference>
<organism evidence="9 10">
    <name type="scientific">Leishmania donovani</name>
    <dbReference type="NCBI Taxonomy" id="5661"/>
    <lineage>
        <taxon>Eukaryota</taxon>
        <taxon>Discoba</taxon>
        <taxon>Euglenozoa</taxon>
        <taxon>Kinetoplastea</taxon>
        <taxon>Metakinetoplastina</taxon>
        <taxon>Trypanosomatida</taxon>
        <taxon>Trypanosomatidae</taxon>
        <taxon>Leishmaniinae</taxon>
        <taxon>Leishmania</taxon>
    </lineage>
</organism>
<dbReference type="Pfam" id="PF00069">
    <property type="entry name" value="Pkinase"/>
    <property type="match status" value="1"/>
</dbReference>
<dbReference type="FunFam" id="3.30.200.20:FF:000875">
    <property type="entry name" value="Protein kinase-like protein"/>
    <property type="match status" value="1"/>
</dbReference>
<feature type="domain" description="Protein kinase" evidence="8">
    <location>
        <begin position="1607"/>
        <end position="2061"/>
    </location>
</feature>
<dbReference type="PANTHER" id="PTHR24056:SF107">
    <property type="entry name" value="CYCLIN-DEPENDENT KINASE 11A-RELATED"/>
    <property type="match status" value="1"/>
</dbReference>
<proteinExistence type="inferred from homology"/>
<feature type="compositionally biased region" description="Acidic residues" evidence="7">
    <location>
        <begin position="762"/>
        <end position="772"/>
    </location>
</feature>
<dbReference type="GO" id="GO:0005634">
    <property type="term" value="C:nucleus"/>
    <property type="evidence" value="ECO:0007669"/>
    <property type="project" value="TreeGrafter"/>
</dbReference>
<name>A0A504XAE9_LEIDO</name>
<dbReference type="CDD" id="cd22967">
    <property type="entry name" value="DD_AK7"/>
    <property type="match status" value="1"/>
</dbReference>
<dbReference type="SMART" id="SM00220">
    <property type="entry name" value="S_TKc"/>
    <property type="match status" value="1"/>
</dbReference>
<feature type="compositionally biased region" description="Acidic residues" evidence="7">
    <location>
        <begin position="562"/>
        <end position="583"/>
    </location>
</feature>
<evidence type="ECO:0000256" key="7">
    <source>
        <dbReference type="SAM" id="MobiDB-lite"/>
    </source>
</evidence>
<feature type="compositionally biased region" description="Basic residues" evidence="7">
    <location>
        <begin position="1184"/>
        <end position="1193"/>
    </location>
</feature>
<dbReference type="GO" id="GO:0005524">
    <property type="term" value="F:ATP binding"/>
    <property type="evidence" value="ECO:0007669"/>
    <property type="project" value="UniProtKB-KW"/>
</dbReference>
<evidence type="ECO:0000313" key="10">
    <source>
        <dbReference type="Proteomes" id="UP000318821"/>
    </source>
</evidence>
<dbReference type="VEuPathDB" id="TriTrypDB:LdBPK_271870.1"/>
<feature type="compositionally biased region" description="Basic and acidic residues" evidence="7">
    <location>
        <begin position="1743"/>
        <end position="1759"/>
    </location>
</feature>
<dbReference type="Gene3D" id="3.30.200.20">
    <property type="entry name" value="Phosphorylase Kinase, domain 1"/>
    <property type="match status" value="1"/>
</dbReference>